<dbReference type="STRING" id="195913.SAMN04488004_14016"/>
<evidence type="ECO:0000313" key="2">
    <source>
        <dbReference type="Proteomes" id="UP000199550"/>
    </source>
</evidence>
<proteinExistence type="predicted"/>
<protein>
    <submittedName>
        <fullName evidence="1">Uncharacterized protein</fullName>
    </submittedName>
</protein>
<sequence length="74" mass="7976">MQQSFNMIRNVGFGFVAMAALVACDNATGGQLGKGITSLGSDFVRAFNQDRNDTPISLENVTLLQTPQIEPFNP</sequence>
<organism evidence="1 2">
    <name type="scientific">Loktanella salsilacus</name>
    <dbReference type="NCBI Taxonomy" id="195913"/>
    <lineage>
        <taxon>Bacteria</taxon>
        <taxon>Pseudomonadati</taxon>
        <taxon>Pseudomonadota</taxon>
        <taxon>Alphaproteobacteria</taxon>
        <taxon>Rhodobacterales</taxon>
        <taxon>Roseobacteraceae</taxon>
        <taxon>Loktanella</taxon>
    </lineage>
</organism>
<dbReference type="Proteomes" id="UP000199550">
    <property type="component" value="Unassembled WGS sequence"/>
</dbReference>
<reference evidence="1 2" key="1">
    <citation type="submission" date="2016-10" db="EMBL/GenBank/DDBJ databases">
        <authorList>
            <person name="de Groot N.N."/>
        </authorList>
    </citation>
    <scope>NUCLEOTIDE SEQUENCE [LARGE SCALE GENOMIC DNA]</scope>
    <source>
        <strain evidence="1 2">DSM 16199</strain>
    </source>
</reference>
<dbReference type="EMBL" id="FOTF01000040">
    <property type="protein sequence ID" value="SFL67603.1"/>
    <property type="molecule type" value="Genomic_DNA"/>
</dbReference>
<evidence type="ECO:0000313" key="1">
    <source>
        <dbReference type="EMBL" id="SFL67603.1"/>
    </source>
</evidence>
<dbReference type="AlphaFoldDB" id="A0A1I4JN10"/>
<gene>
    <name evidence="1" type="ORF">SAMN04488004_14016</name>
</gene>
<dbReference type="OrthoDB" id="7877047at2"/>
<name>A0A1I4JN10_9RHOB</name>
<dbReference type="RefSeq" id="WP_090191940.1">
    <property type="nucleotide sequence ID" value="NZ_CAXYBM010000011.1"/>
</dbReference>
<keyword evidence="2" id="KW-1185">Reference proteome</keyword>
<accession>A0A1I4JN10</accession>